<keyword evidence="6 7" id="KW-0472">Membrane</keyword>
<dbReference type="Proteomes" id="UP000322524">
    <property type="component" value="Unassembled WGS sequence"/>
</dbReference>
<evidence type="ECO:0000313" key="10">
    <source>
        <dbReference type="Proteomes" id="UP000322524"/>
    </source>
</evidence>
<evidence type="ECO:0000256" key="3">
    <source>
        <dbReference type="ARBA" id="ARBA00007931"/>
    </source>
</evidence>
<evidence type="ECO:0000256" key="7">
    <source>
        <dbReference type="SAM" id="Phobius"/>
    </source>
</evidence>
<organism evidence="9 10">
    <name type="scientific">Sutcliffiella horikoshii</name>
    <dbReference type="NCBI Taxonomy" id="79883"/>
    <lineage>
        <taxon>Bacteria</taxon>
        <taxon>Bacillati</taxon>
        <taxon>Bacillota</taxon>
        <taxon>Bacilli</taxon>
        <taxon>Bacillales</taxon>
        <taxon>Bacillaceae</taxon>
        <taxon>Sutcliffiella</taxon>
    </lineage>
</organism>
<feature type="transmembrane region" description="Helical" evidence="7">
    <location>
        <begin position="80"/>
        <end position="101"/>
    </location>
</feature>
<sequence length="151" mass="17171">MLDTLMFFYVVVPLVHLIHETGHVSMAKFHKVKKTEIGIGIGPKVVDLNLKGTQIRVNIIPFLGGYSRNDMTRELSHKEIAWISFGGPLFNLLSVLLVLPFWTPFQFSFSALFVYFSLWIGFVNLIPFKLGEKCSDGWQIASSLIKLVKNR</sequence>
<comment type="subcellular location">
    <subcellularLocation>
        <location evidence="2">Membrane</location>
        <topology evidence="2">Multi-pass membrane protein</topology>
    </subcellularLocation>
</comment>
<keyword evidence="4 7" id="KW-0812">Transmembrane</keyword>
<evidence type="ECO:0000259" key="8">
    <source>
        <dbReference type="Pfam" id="PF02163"/>
    </source>
</evidence>
<evidence type="ECO:0000256" key="2">
    <source>
        <dbReference type="ARBA" id="ARBA00004141"/>
    </source>
</evidence>
<dbReference type="EMBL" id="VTEV01000006">
    <property type="protein sequence ID" value="TYS66967.1"/>
    <property type="molecule type" value="Genomic_DNA"/>
</dbReference>
<dbReference type="AlphaFoldDB" id="A0A5D4SU87"/>
<comment type="caution">
    <text evidence="9">The sequence shown here is derived from an EMBL/GenBank/DDBJ whole genome shotgun (WGS) entry which is preliminary data.</text>
</comment>
<feature type="domain" description="Peptidase M50" evidence="8">
    <location>
        <begin position="8"/>
        <end position="99"/>
    </location>
</feature>
<reference evidence="9 10" key="1">
    <citation type="submission" date="2019-08" db="EMBL/GenBank/DDBJ databases">
        <title>Bacillus genomes from the desert of Cuatro Cienegas, Coahuila.</title>
        <authorList>
            <person name="Olmedo-Alvarez G."/>
        </authorList>
    </citation>
    <scope>NUCLEOTIDE SEQUENCE [LARGE SCALE GENOMIC DNA]</scope>
    <source>
        <strain evidence="9 10">CH28_1T</strain>
    </source>
</reference>
<protein>
    <recommendedName>
        <fullName evidence="8">Peptidase M50 domain-containing protein</fullName>
    </recommendedName>
</protein>
<dbReference type="GO" id="GO:0016020">
    <property type="term" value="C:membrane"/>
    <property type="evidence" value="ECO:0007669"/>
    <property type="project" value="UniProtKB-SubCell"/>
</dbReference>
<accession>A0A5D4SU87</accession>
<evidence type="ECO:0000256" key="5">
    <source>
        <dbReference type="ARBA" id="ARBA00022989"/>
    </source>
</evidence>
<proteinExistence type="inferred from homology"/>
<dbReference type="RefSeq" id="WP_148989118.1">
    <property type="nucleotide sequence ID" value="NZ_VTEV01000006.1"/>
</dbReference>
<dbReference type="Pfam" id="PF02163">
    <property type="entry name" value="Peptidase_M50"/>
    <property type="match status" value="1"/>
</dbReference>
<comment type="cofactor">
    <cofactor evidence="1">
        <name>Zn(2+)</name>
        <dbReference type="ChEBI" id="CHEBI:29105"/>
    </cofactor>
</comment>
<dbReference type="STRING" id="79883.GCA_001636495_01211"/>
<evidence type="ECO:0000256" key="6">
    <source>
        <dbReference type="ARBA" id="ARBA00023136"/>
    </source>
</evidence>
<comment type="similarity">
    <text evidence="3">Belongs to the peptidase M50B family.</text>
</comment>
<dbReference type="OrthoDB" id="2080990at2"/>
<dbReference type="GO" id="GO:0006508">
    <property type="term" value="P:proteolysis"/>
    <property type="evidence" value="ECO:0007669"/>
    <property type="project" value="InterPro"/>
</dbReference>
<feature type="transmembrane region" description="Helical" evidence="7">
    <location>
        <begin position="6"/>
        <end position="24"/>
    </location>
</feature>
<dbReference type="InterPro" id="IPR008915">
    <property type="entry name" value="Peptidase_M50"/>
</dbReference>
<gene>
    <name evidence="9" type="ORF">FZC76_15660</name>
</gene>
<name>A0A5D4SU87_9BACI</name>
<evidence type="ECO:0000313" key="9">
    <source>
        <dbReference type="EMBL" id="TYS66967.1"/>
    </source>
</evidence>
<keyword evidence="5 7" id="KW-1133">Transmembrane helix</keyword>
<evidence type="ECO:0000256" key="4">
    <source>
        <dbReference type="ARBA" id="ARBA00022692"/>
    </source>
</evidence>
<evidence type="ECO:0000256" key="1">
    <source>
        <dbReference type="ARBA" id="ARBA00001947"/>
    </source>
</evidence>
<feature type="transmembrane region" description="Helical" evidence="7">
    <location>
        <begin position="107"/>
        <end position="126"/>
    </location>
</feature>